<dbReference type="KEGG" id="csto:CGC58_12260"/>
<sequence>MKININTDIRYAFFNLLAVVCLGVFLRLVYIVPIPFEYNYRYILHAHSHTAFLGWIYILLVGLISREFVLPKYERKHKVLLYLTQISVLGMLFSFIFQGYGAISITFSSLFVVLSYCFAYLFLKKWQNGNIKKSVSYLFIKMGVIYLVLSSLGIWSIPFSIIKFGKDSDFYNASIAFFLHFQYNGWILSSLTGLFIRKFGWDLKYSQLIKKIFYGFQVAVIGTLVISWLGIFNLAGFYLIGGFSGIVWLFIILILSYLYFFKNSEKSLLATLFLLFFILKICVMIFGTALNIFKPVFNNPDLIISYLHLNFLGVINLGLLFILSSCKLLEINKLSVLVYLSAFIVTEILIAYKGLFLWLDFPFFDTYFLYLAIGSILFLFPILYWFVCSLKLKNE</sequence>
<reference evidence="3" key="1">
    <citation type="submission" date="2017-06" db="EMBL/GenBank/DDBJ databases">
        <title>Capnocytophaga spp. assemblies.</title>
        <authorList>
            <person name="Gulvik C.A."/>
        </authorList>
    </citation>
    <scope>NUCLEOTIDE SEQUENCE [LARGE SCALE GENOMIC DNA]</scope>
    <source>
        <strain evidence="3">H2177</strain>
    </source>
</reference>
<feature type="transmembrane region" description="Helical" evidence="1">
    <location>
        <begin position="367"/>
        <end position="387"/>
    </location>
</feature>
<feature type="transmembrane region" description="Helical" evidence="1">
    <location>
        <begin position="79"/>
        <end position="97"/>
    </location>
</feature>
<feature type="transmembrane region" description="Helical" evidence="1">
    <location>
        <begin position="336"/>
        <end position="355"/>
    </location>
</feature>
<keyword evidence="1" id="KW-1133">Transmembrane helix</keyword>
<proteinExistence type="predicted"/>
<accession>A0A250FZ46</accession>
<evidence type="ECO:0000313" key="3">
    <source>
        <dbReference type="Proteomes" id="UP000217348"/>
    </source>
</evidence>
<dbReference type="RefSeq" id="WP_095896978.1">
    <property type="nucleotide sequence ID" value="NZ_CP022387.1"/>
</dbReference>
<feature type="transmembrane region" description="Helical" evidence="1">
    <location>
        <begin position="12"/>
        <end position="32"/>
    </location>
</feature>
<name>A0A250FZ46_9FLAO</name>
<feature type="transmembrane region" description="Helical" evidence="1">
    <location>
        <begin position="170"/>
        <end position="191"/>
    </location>
</feature>
<feature type="transmembrane region" description="Helical" evidence="1">
    <location>
        <begin position="302"/>
        <end position="324"/>
    </location>
</feature>
<dbReference type="EMBL" id="CP022387">
    <property type="protein sequence ID" value="ATA90439.1"/>
    <property type="molecule type" value="Genomic_DNA"/>
</dbReference>
<feature type="transmembrane region" description="Helical" evidence="1">
    <location>
        <begin position="237"/>
        <end position="261"/>
    </location>
</feature>
<feature type="transmembrane region" description="Helical" evidence="1">
    <location>
        <begin position="268"/>
        <end position="290"/>
    </location>
</feature>
<feature type="transmembrane region" description="Helical" evidence="1">
    <location>
        <begin position="103"/>
        <end position="123"/>
    </location>
</feature>
<protein>
    <submittedName>
        <fullName evidence="2">Uncharacterized protein</fullName>
    </submittedName>
</protein>
<dbReference type="OrthoDB" id="2827525at2"/>
<dbReference type="Proteomes" id="UP000217348">
    <property type="component" value="Chromosome"/>
</dbReference>
<dbReference type="AlphaFoldDB" id="A0A250FZ46"/>
<evidence type="ECO:0000256" key="1">
    <source>
        <dbReference type="SAM" id="Phobius"/>
    </source>
</evidence>
<organism evidence="2 3">
    <name type="scientific">Capnocytophaga stomatis</name>
    <dbReference type="NCBI Taxonomy" id="1848904"/>
    <lineage>
        <taxon>Bacteria</taxon>
        <taxon>Pseudomonadati</taxon>
        <taxon>Bacteroidota</taxon>
        <taxon>Flavobacteriia</taxon>
        <taxon>Flavobacteriales</taxon>
        <taxon>Flavobacteriaceae</taxon>
        <taxon>Capnocytophaga</taxon>
    </lineage>
</organism>
<feature type="transmembrane region" description="Helical" evidence="1">
    <location>
        <begin position="52"/>
        <end position="70"/>
    </location>
</feature>
<evidence type="ECO:0000313" key="2">
    <source>
        <dbReference type="EMBL" id="ATA90439.1"/>
    </source>
</evidence>
<keyword evidence="1" id="KW-0472">Membrane</keyword>
<keyword evidence="1" id="KW-0812">Transmembrane</keyword>
<feature type="transmembrane region" description="Helical" evidence="1">
    <location>
        <begin position="135"/>
        <end position="158"/>
    </location>
</feature>
<feature type="transmembrane region" description="Helical" evidence="1">
    <location>
        <begin position="212"/>
        <end position="231"/>
    </location>
</feature>
<gene>
    <name evidence="2" type="ORF">CGC58_12260</name>
</gene>